<dbReference type="GO" id="GO:0006779">
    <property type="term" value="P:porphyrin-containing compound biosynthetic process"/>
    <property type="evidence" value="ECO:0007669"/>
    <property type="project" value="TreeGrafter"/>
</dbReference>
<evidence type="ECO:0000313" key="4">
    <source>
        <dbReference type="Proteomes" id="UP000243633"/>
    </source>
</evidence>
<dbReference type="Proteomes" id="UP000243633">
    <property type="component" value="Chromosome 1"/>
</dbReference>
<feature type="transmembrane region" description="Helical" evidence="1">
    <location>
        <begin position="58"/>
        <end position="77"/>
    </location>
</feature>
<dbReference type="AlphaFoldDB" id="A0A160SZ60"/>
<dbReference type="PATRIC" id="fig|98804.3.peg.360"/>
<dbReference type="GO" id="GO:0016491">
    <property type="term" value="F:oxidoreductase activity"/>
    <property type="evidence" value="ECO:0007669"/>
    <property type="project" value="UniProtKB-KW"/>
</dbReference>
<keyword evidence="1" id="KW-0472">Membrane</keyword>
<dbReference type="GO" id="GO:0005737">
    <property type="term" value="C:cytoplasm"/>
    <property type="evidence" value="ECO:0007669"/>
    <property type="project" value="TreeGrafter"/>
</dbReference>
<dbReference type="PANTHER" id="PTHR13932">
    <property type="entry name" value="COPROPORPHYRINIGEN III OXIDASE"/>
    <property type="match status" value="1"/>
</dbReference>
<accession>A0A160SZ60</accession>
<dbReference type="EC" id="1.3.99.-" evidence="3"/>
<dbReference type="PANTHER" id="PTHR13932:SF5">
    <property type="entry name" value="RADICAL S-ADENOSYL METHIONINE DOMAIN-CONTAINING PROTEIN 1, MITOCHONDRIAL"/>
    <property type="match status" value="1"/>
</dbReference>
<dbReference type="RefSeq" id="WP_075472927.1">
    <property type="nucleotide sequence ID" value="NZ_CP135003.1"/>
</dbReference>
<keyword evidence="1" id="KW-1133">Transmembrane helix</keyword>
<dbReference type="SMART" id="SM00729">
    <property type="entry name" value="Elp3"/>
    <property type="match status" value="1"/>
</dbReference>
<dbReference type="InterPro" id="IPR058240">
    <property type="entry name" value="rSAM_sf"/>
</dbReference>
<evidence type="ECO:0000256" key="1">
    <source>
        <dbReference type="SAM" id="Phobius"/>
    </source>
</evidence>
<proteinExistence type="predicted"/>
<dbReference type="EMBL" id="LN890285">
    <property type="protein sequence ID" value="CUR53341.1"/>
    <property type="molecule type" value="Genomic_DNA"/>
</dbReference>
<dbReference type="OrthoDB" id="9808022at2"/>
<evidence type="ECO:0000259" key="2">
    <source>
        <dbReference type="SMART" id="SM00729"/>
    </source>
</evidence>
<keyword evidence="1" id="KW-0812">Transmembrane</keyword>
<sequence>MSLFSQSYIKPNISIYINIPKKYFENFSKKKNFKKNIYIESIIQDFKKCSFLLFHRTIYSIFISTKIFFLINPYYLFQILKNLKKFKFKKNIEITLEIFPQKLYLKKIFEYLKLGINRISIKLGTLNKKILKLLNIPTFSQKKIKFLFQKMYNKKININIDLYYGYPEQTLSDILSELKKILIFHPQHITWAPYIPNKKEKKIISQLNLSITFDISKMLFLGCKILKRFGYSQYEKFSYSKKKSQCQHNLNYWNFGDFIGLGCQAHSKITLKKFNILRIIKNKKISLYQSGKYIKKKIYVKKNEIPFEFFLNKFFLLKKISYKNFQIMTHHSIKFIKPILKKAYKLNYLILCKKKIILTKYGQKNLNHLLELFI</sequence>
<dbReference type="SUPFAM" id="SSF102114">
    <property type="entry name" value="Radical SAM enzymes"/>
    <property type="match status" value="1"/>
</dbReference>
<dbReference type="GO" id="GO:0051539">
    <property type="term" value="F:4 iron, 4 sulfur cluster binding"/>
    <property type="evidence" value="ECO:0007669"/>
    <property type="project" value="TreeGrafter"/>
</dbReference>
<dbReference type="STRING" id="98804.BTSPAZIEG_0383"/>
<gene>
    <name evidence="3" type="primary">yggW</name>
    <name evidence="3" type="ORF">BTSPAZIEG_0383</name>
</gene>
<dbReference type="InterPro" id="IPR006638">
    <property type="entry name" value="Elp3/MiaA/NifB-like_rSAM"/>
</dbReference>
<evidence type="ECO:0000313" key="3">
    <source>
        <dbReference type="EMBL" id="CUR53341.1"/>
    </source>
</evidence>
<reference evidence="4" key="1">
    <citation type="submission" date="2015-10" db="EMBL/GenBank/DDBJ databases">
        <authorList>
            <person name="Manzano-Marin A."/>
            <person name="Manzano-Marin A."/>
        </authorList>
    </citation>
    <scope>NUCLEOTIDE SEQUENCE [LARGE SCALE GENOMIC DNA]</scope>
    <source>
        <strain evidence="4">BTs</strain>
    </source>
</reference>
<dbReference type="InterPro" id="IPR034505">
    <property type="entry name" value="Coproporphyrinogen-III_oxidase"/>
</dbReference>
<name>A0A160SZ60_BUCTT</name>
<protein>
    <submittedName>
        <fullName evidence="3">Oxygen-independent coproporphyrinogen-III oxidase-like protein YggW</fullName>
        <ecNumber evidence="3">1.3.99.-</ecNumber>
    </submittedName>
</protein>
<feature type="domain" description="Elp3/MiaA/NifB-like radical SAM core" evidence="2">
    <location>
        <begin position="13"/>
        <end position="221"/>
    </location>
</feature>
<organism evidence="3 4">
    <name type="scientific">Buchnera aphidicola subsp. Tuberolachnus salignus</name>
    <dbReference type="NCBI Taxonomy" id="98804"/>
    <lineage>
        <taxon>Bacteria</taxon>
        <taxon>Pseudomonadati</taxon>
        <taxon>Pseudomonadota</taxon>
        <taxon>Gammaproteobacteria</taxon>
        <taxon>Enterobacterales</taxon>
        <taxon>Erwiniaceae</taxon>
        <taxon>Buchnera</taxon>
    </lineage>
</organism>
<keyword evidence="3" id="KW-0560">Oxidoreductase</keyword>
<keyword evidence="4" id="KW-1185">Reference proteome</keyword>